<dbReference type="STRING" id="1209989.TepRe1_0105"/>
<protein>
    <recommendedName>
        <fullName evidence="5">Lipoprotein</fullName>
    </recommendedName>
</protein>
<feature type="region of interest" description="Disordered" evidence="1">
    <location>
        <begin position="27"/>
        <end position="75"/>
    </location>
</feature>
<dbReference type="RefSeq" id="WP_013777240.1">
    <property type="nucleotide sequence ID" value="NC_015519.1"/>
</dbReference>
<feature type="chain" id="PRO_5038740165" description="Lipoprotein" evidence="2">
    <location>
        <begin position="24"/>
        <end position="239"/>
    </location>
</feature>
<dbReference type="Proteomes" id="UP000010802">
    <property type="component" value="Chromosome"/>
</dbReference>
<dbReference type="KEGG" id="tae:TepiRe1_0109"/>
<evidence type="ECO:0008006" key="5">
    <source>
        <dbReference type="Google" id="ProtNLM"/>
    </source>
</evidence>
<accession>L0RYV1</accession>
<feature type="signal peptide" evidence="2">
    <location>
        <begin position="1"/>
        <end position="23"/>
    </location>
</feature>
<dbReference type="EMBL" id="HF563609">
    <property type="protein sequence ID" value="CCP24798.1"/>
    <property type="molecule type" value="Genomic_DNA"/>
</dbReference>
<proteinExistence type="predicted"/>
<dbReference type="eggNOG" id="ENOG502ZXTM">
    <property type="taxonomic scope" value="Bacteria"/>
</dbReference>
<dbReference type="KEGG" id="tep:TepRe1_0105"/>
<dbReference type="AlphaFoldDB" id="F4LS53"/>
<dbReference type="HOGENOM" id="CLU_1160648_0_0_9"/>
<keyword evidence="2" id="KW-0732">Signal</keyword>
<organism evidence="3 4">
    <name type="scientific">Tepidanaerobacter acetatoxydans (strain DSM 21804 / JCM 16047 / Re1)</name>
    <dbReference type="NCBI Taxonomy" id="1209989"/>
    <lineage>
        <taxon>Bacteria</taxon>
        <taxon>Bacillati</taxon>
        <taxon>Bacillota</taxon>
        <taxon>Clostridia</taxon>
        <taxon>Thermosediminibacterales</taxon>
        <taxon>Tepidanaerobacteraceae</taxon>
        <taxon>Tepidanaerobacter</taxon>
    </lineage>
</organism>
<name>F4LS53_TEPAE</name>
<accession>F4LS53</accession>
<dbReference type="OrthoDB" id="9937662at2"/>
<dbReference type="PATRIC" id="fig|1209989.3.peg.127"/>
<sequence>MNRLIKRLLILMLVTILILAGCAKENDSKPVVSQPPDTSSVGNENEPVPNQAASPDENIGDTNSNLTDENADSETMFKVQDSKQIQGWKELIVKDYAYTTEDWESYSFRENSPIISYSLNFPGNWNVDYSIFTDENGAKVAELLPTIIMKEGQSLLDNWEPNSECELISRENIKVGDLTGVKIILKSYPYGGDIEMWYPHTYYLTDGKQVFIMSFYALELDSEEQELFDKIIKTFQFLS</sequence>
<keyword evidence="4" id="KW-1185">Reference proteome</keyword>
<dbReference type="PROSITE" id="PS51257">
    <property type="entry name" value="PROKAR_LIPOPROTEIN"/>
    <property type="match status" value="1"/>
</dbReference>
<evidence type="ECO:0000313" key="3">
    <source>
        <dbReference type="EMBL" id="CCP24798.1"/>
    </source>
</evidence>
<evidence type="ECO:0000313" key="4">
    <source>
        <dbReference type="Proteomes" id="UP000010802"/>
    </source>
</evidence>
<gene>
    <name evidence="3" type="ordered locus">TEPIRE1_0109</name>
</gene>
<evidence type="ECO:0000256" key="2">
    <source>
        <dbReference type="SAM" id="SignalP"/>
    </source>
</evidence>
<reference evidence="4" key="1">
    <citation type="journal article" date="2013" name="Genome Announc.">
        <title>First genome sequence of a syntrophic acetate-oxidizing bacterium, Tepidanaerobacter acetatoxydans strain Re1.</title>
        <authorList>
            <person name="Manzoor S."/>
            <person name="Bongcam-Rudloff E."/>
            <person name="Schnurer A."/>
            <person name="Muller B."/>
        </authorList>
    </citation>
    <scope>NUCLEOTIDE SEQUENCE [LARGE SCALE GENOMIC DNA]</scope>
    <source>
        <strain evidence="4">Re1</strain>
    </source>
</reference>
<evidence type="ECO:0000256" key="1">
    <source>
        <dbReference type="SAM" id="MobiDB-lite"/>
    </source>
</evidence>